<dbReference type="InterPro" id="IPR048444">
    <property type="entry name" value="DNMK"/>
</dbReference>
<organism evidence="1">
    <name type="scientific">marine sediment metagenome</name>
    <dbReference type="NCBI Taxonomy" id="412755"/>
    <lineage>
        <taxon>unclassified sequences</taxon>
        <taxon>metagenomes</taxon>
        <taxon>ecological metagenomes</taxon>
    </lineage>
</organism>
<dbReference type="AlphaFoldDB" id="A0A0F9N4A7"/>
<dbReference type="InterPro" id="IPR027417">
    <property type="entry name" value="P-loop_NTPase"/>
</dbReference>
<protein>
    <recommendedName>
        <fullName evidence="2">Deoxynucleotide monophosphate kinase</fullName>
    </recommendedName>
</protein>
<sequence>MNTNYQVIGLSGHAGSGKDYIFARYLRPRGFLQLSLSWHFKVDLIAKGVITFEEAFETKPPNVRTLLQLVGTELGRNIYGENIWCDTLKTWMDVFNFHWGSTRFAIPDVRFMSELDFIQRDLEGKVIRVVAPGRSDATSLDSTQRAHASEAEMDKMHDVIFDGIVYNDPGDPVDKQLGVLFEEFGYEYDTIQTVHT</sequence>
<accession>A0A0F9N4A7</accession>
<gene>
    <name evidence="1" type="ORF">LCGC14_1075180</name>
</gene>
<dbReference type="Gene3D" id="3.40.50.300">
    <property type="entry name" value="P-loop containing nucleotide triphosphate hydrolases"/>
    <property type="match status" value="1"/>
</dbReference>
<dbReference type="EMBL" id="LAZR01004664">
    <property type="protein sequence ID" value="KKN06637.1"/>
    <property type="molecule type" value="Genomic_DNA"/>
</dbReference>
<proteinExistence type="predicted"/>
<name>A0A0F9N4A7_9ZZZZ</name>
<evidence type="ECO:0008006" key="2">
    <source>
        <dbReference type="Google" id="ProtNLM"/>
    </source>
</evidence>
<reference evidence="1" key="1">
    <citation type="journal article" date="2015" name="Nature">
        <title>Complex archaea that bridge the gap between prokaryotes and eukaryotes.</title>
        <authorList>
            <person name="Spang A."/>
            <person name="Saw J.H."/>
            <person name="Jorgensen S.L."/>
            <person name="Zaremba-Niedzwiedzka K."/>
            <person name="Martijn J."/>
            <person name="Lind A.E."/>
            <person name="van Eijk R."/>
            <person name="Schleper C."/>
            <person name="Guy L."/>
            <person name="Ettema T.J."/>
        </authorList>
    </citation>
    <scope>NUCLEOTIDE SEQUENCE</scope>
</reference>
<dbReference type="Pfam" id="PF21448">
    <property type="entry name" value="DNMK"/>
    <property type="match status" value="1"/>
</dbReference>
<evidence type="ECO:0000313" key="1">
    <source>
        <dbReference type="EMBL" id="KKN06637.1"/>
    </source>
</evidence>
<comment type="caution">
    <text evidence="1">The sequence shown here is derived from an EMBL/GenBank/DDBJ whole genome shotgun (WGS) entry which is preliminary data.</text>
</comment>